<sequence length="140" mass="15995">MMTIFKTTILLVLILIDESSWIGESGVSFLRLRLDLDVESKTFIDSEIGQIYLNQKKQHVFNVLNAKPLEIAFFEFIELVIISTHSDPIQMLVVMPFDDLKFDDSDGSTFRVDISSRFPVDHKIIELLTFAPPTKDSPES</sequence>
<dbReference type="AlphaFoldDB" id="A0A699L9P6"/>
<gene>
    <name evidence="2" type="ORF">Tci_704266</name>
</gene>
<feature type="chain" id="PRO_5025631593" evidence="1">
    <location>
        <begin position="22"/>
        <end position="140"/>
    </location>
</feature>
<protein>
    <submittedName>
        <fullName evidence="2">Uncharacterized protein</fullName>
    </submittedName>
</protein>
<evidence type="ECO:0000256" key="1">
    <source>
        <dbReference type="SAM" id="SignalP"/>
    </source>
</evidence>
<name>A0A699L9P6_TANCI</name>
<proteinExistence type="predicted"/>
<accession>A0A699L9P6</accession>
<feature type="signal peptide" evidence="1">
    <location>
        <begin position="1"/>
        <end position="21"/>
    </location>
</feature>
<organism evidence="2">
    <name type="scientific">Tanacetum cinerariifolium</name>
    <name type="common">Dalmatian daisy</name>
    <name type="synonym">Chrysanthemum cinerariifolium</name>
    <dbReference type="NCBI Taxonomy" id="118510"/>
    <lineage>
        <taxon>Eukaryota</taxon>
        <taxon>Viridiplantae</taxon>
        <taxon>Streptophyta</taxon>
        <taxon>Embryophyta</taxon>
        <taxon>Tracheophyta</taxon>
        <taxon>Spermatophyta</taxon>
        <taxon>Magnoliopsida</taxon>
        <taxon>eudicotyledons</taxon>
        <taxon>Gunneridae</taxon>
        <taxon>Pentapetalae</taxon>
        <taxon>asterids</taxon>
        <taxon>campanulids</taxon>
        <taxon>Asterales</taxon>
        <taxon>Asteraceae</taxon>
        <taxon>Asteroideae</taxon>
        <taxon>Anthemideae</taxon>
        <taxon>Anthemidinae</taxon>
        <taxon>Tanacetum</taxon>
    </lineage>
</organism>
<dbReference type="EMBL" id="BKCJ010601859">
    <property type="protein sequence ID" value="GFB32295.1"/>
    <property type="molecule type" value="Genomic_DNA"/>
</dbReference>
<evidence type="ECO:0000313" key="2">
    <source>
        <dbReference type="EMBL" id="GFB32295.1"/>
    </source>
</evidence>
<reference evidence="2" key="1">
    <citation type="journal article" date="2019" name="Sci. Rep.">
        <title>Draft genome of Tanacetum cinerariifolium, the natural source of mosquito coil.</title>
        <authorList>
            <person name="Yamashiro T."/>
            <person name="Shiraishi A."/>
            <person name="Satake H."/>
            <person name="Nakayama K."/>
        </authorList>
    </citation>
    <scope>NUCLEOTIDE SEQUENCE</scope>
</reference>
<keyword evidence="1" id="KW-0732">Signal</keyword>
<comment type="caution">
    <text evidence="2">The sequence shown here is derived from an EMBL/GenBank/DDBJ whole genome shotgun (WGS) entry which is preliminary data.</text>
</comment>